<proteinExistence type="predicted"/>
<dbReference type="InterPro" id="IPR045584">
    <property type="entry name" value="Pilin-like"/>
</dbReference>
<keyword evidence="1" id="KW-0472">Membrane</keyword>
<name>R7AMK2_9FIRM</name>
<dbReference type="Gene3D" id="3.30.700.10">
    <property type="entry name" value="Glycoprotein, Type 4 Pilin"/>
    <property type="match status" value="1"/>
</dbReference>
<sequence>MKRFKKAKKNNKGFSLVELIVVIAIMAVLVGVLAPTLIGNIEKSRESKDLQNLDSIRQAAVTALANEAAYNKVVKSGGTTIAATAAGSALSVDSTTYGAFAEEFNSIITSAPQMTSSQGKTGKLTIKIDEKGAVEVGVADSSGYVKTAKVKDSNNAVIDMVSK</sequence>
<reference evidence="2" key="1">
    <citation type="submission" date="2012-11" db="EMBL/GenBank/DDBJ databases">
        <title>Dependencies among metagenomic species, viruses, plasmids and units of genetic variation.</title>
        <authorList>
            <person name="Nielsen H.B."/>
            <person name="Almeida M."/>
            <person name="Juncker A.S."/>
            <person name="Rasmussen S."/>
            <person name="Li J."/>
            <person name="Sunagawa S."/>
            <person name="Plichta D."/>
            <person name="Gautier L."/>
            <person name="Le Chatelier E."/>
            <person name="Peletier E."/>
            <person name="Bonde I."/>
            <person name="Nielsen T."/>
            <person name="Manichanh C."/>
            <person name="Arumugam M."/>
            <person name="Batto J."/>
            <person name="Santos M.B.Q.D."/>
            <person name="Blom N."/>
            <person name="Borruel N."/>
            <person name="Burgdorf K.S."/>
            <person name="Boumezbeur F."/>
            <person name="Casellas F."/>
            <person name="Dore J."/>
            <person name="Guarner F."/>
            <person name="Hansen T."/>
            <person name="Hildebrand F."/>
            <person name="Kaas R.S."/>
            <person name="Kennedy S."/>
            <person name="Kristiansen K."/>
            <person name="Kultima J.R."/>
            <person name="Leonard P."/>
            <person name="Levenez F."/>
            <person name="Lund O."/>
            <person name="Moumen B."/>
            <person name="Le Paslier D."/>
            <person name="Pons N."/>
            <person name="Pedersen O."/>
            <person name="Prifti E."/>
            <person name="Qin J."/>
            <person name="Raes J."/>
            <person name="Tap J."/>
            <person name="Tims S."/>
            <person name="Ussery D.W."/>
            <person name="Yamada T."/>
            <person name="MetaHit consortium"/>
            <person name="Renault P."/>
            <person name="Sicheritz-Ponten T."/>
            <person name="Bork P."/>
            <person name="Wang J."/>
            <person name="Brunak S."/>
            <person name="Ehrlich S.D."/>
        </authorList>
    </citation>
    <scope>NUCLEOTIDE SEQUENCE [LARGE SCALE GENOMIC DNA]</scope>
</reference>
<keyword evidence="1" id="KW-1133">Transmembrane helix</keyword>
<evidence type="ECO:0000256" key="1">
    <source>
        <dbReference type="SAM" id="Phobius"/>
    </source>
</evidence>
<dbReference type="AlphaFoldDB" id="R7AMK2"/>
<gene>
    <name evidence="2" type="ORF">BN656_01186</name>
</gene>
<keyword evidence="1" id="KW-0812">Transmembrane</keyword>
<accession>R7AMK2</accession>
<dbReference type="NCBIfam" id="TIGR02532">
    <property type="entry name" value="IV_pilin_GFxxxE"/>
    <property type="match status" value="1"/>
</dbReference>
<evidence type="ECO:0008006" key="4">
    <source>
        <dbReference type="Google" id="ProtNLM"/>
    </source>
</evidence>
<organism evidence="2 3">
    <name type="scientific">Bacteroides pectinophilus CAG:437</name>
    <dbReference type="NCBI Taxonomy" id="1263051"/>
    <lineage>
        <taxon>Bacteria</taxon>
        <taxon>Bacillati</taxon>
        <taxon>Bacillota</taxon>
        <taxon>Clostridia</taxon>
        <taxon>Eubacteriales</taxon>
    </lineage>
</organism>
<dbReference type="PANTHER" id="PTHR30093">
    <property type="entry name" value="GENERAL SECRETION PATHWAY PROTEIN G"/>
    <property type="match status" value="1"/>
</dbReference>
<dbReference type="EMBL" id="CBHH010000037">
    <property type="protein sequence ID" value="CDD56759.1"/>
    <property type="molecule type" value="Genomic_DNA"/>
</dbReference>
<dbReference type="Proteomes" id="UP000018141">
    <property type="component" value="Unassembled WGS sequence"/>
</dbReference>
<evidence type="ECO:0000313" key="3">
    <source>
        <dbReference type="Proteomes" id="UP000018141"/>
    </source>
</evidence>
<dbReference type="Pfam" id="PF07963">
    <property type="entry name" value="N_methyl"/>
    <property type="match status" value="1"/>
</dbReference>
<evidence type="ECO:0000313" key="2">
    <source>
        <dbReference type="EMBL" id="CDD56759.1"/>
    </source>
</evidence>
<protein>
    <recommendedName>
        <fullName evidence="4">Prepilin-type N-terminal cleavage/methylation domain-containing protein</fullName>
    </recommendedName>
</protein>
<dbReference type="PROSITE" id="PS00409">
    <property type="entry name" value="PROKAR_NTER_METHYL"/>
    <property type="match status" value="1"/>
</dbReference>
<feature type="transmembrane region" description="Helical" evidence="1">
    <location>
        <begin position="16"/>
        <end position="38"/>
    </location>
</feature>
<comment type="caution">
    <text evidence="2">The sequence shown here is derived from an EMBL/GenBank/DDBJ whole genome shotgun (WGS) entry which is preliminary data.</text>
</comment>
<dbReference type="SUPFAM" id="SSF54523">
    <property type="entry name" value="Pili subunits"/>
    <property type="match status" value="1"/>
</dbReference>
<dbReference type="InterPro" id="IPR012902">
    <property type="entry name" value="N_methyl_site"/>
</dbReference>